<reference evidence="2" key="1">
    <citation type="submission" date="2018-03" db="EMBL/GenBank/DDBJ databases">
        <title>Twenty-four Novel Viral Genomes identified from the Dushanzi Mud Volcanic Sediment in Xinjiang, China.</title>
        <authorList>
            <person name="Han L."/>
        </authorList>
    </citation>
    <scope>NUCLEOTIDE SEQUENCE</scope>
</reference>
<proteinExistence type="predicted"/>
<organism evidence="2">
    <name type="scientific">Gokushovirinae environmental samples</name>
    <dbReference type="NCBI Taxonomy" id="1478972"/>
    <lineage>
        <taxon>Viruses</taxon>
        <taxon>Monodnaviria</taxon>
        <taxon>Sangervirae</taxon>
        <taxon>Phixviricota</taxon>
        <taxon>Malgrandaviricetes</taxon>
        <taxon>Petitvirales</taxon>
        <taxon>Microviridae</taxon>
        <taxon>environmental samples</taxon>
    </lineage>
</organism>
<protein>
    <submittedName>
        <fullName evidence="2">Replication protein VP4</fullName>
    </submittedName>
</protein>
<feature type="domain" description="Replication-associated protein ORF2/G2P" evidence="1">
    <location>
        <begin position="62"/>
        <end position="174"/>
    </location>
</feature>
<dbReference type="Pfam" id="PF23343">
    <property type="entry name" value="REP_ORF2-G2P"/>
    <property type="match status" value="1"/>
</dbReference>
<sequence length="298" mass="33903">MPCYSPLPACREEGGGPLRFGVRKENADLMLPCGQCIGCRLDRSVSWAVRVMAEAQGHFMSSFITLTYDDAHLPYGGSLHYRHFQLFMKRLRFKIGPRRFFMCGEYGGELGRPHYHAALFGVEFGDRYPWRKSPAGFQLYRSALLDSLWDLGNAEIGDLSFDSAAYIARYCTKKITGNMAEHHYAKLVPDTGEIIQLEPEFARMSLKPGIGAEWFDKYKSDCIPRDAVILEGRSVPIPRYFLDRLSEDERSEYALRQFAKHGNVWPEIDGESSPERLRVREAVARAGLLSNTTNRSLE</sequence>
<name>A0A2R3UAA3_9VIRU</name>
<dbReference type="InterPro" id="IPR056906">
    <property type="entry name" value="ORF2/G2P_dom"/>
</dbReference>
<dbReference type="EMBL" id="MH029517">
    <property type="protein sequence ID" value="AVQ10185.1"/>
    <property type="molecule type" value="Genomic_DNA"/>
</dbReference>
<evidence type="ECO:0000259" key="1">
    <source>
        <dbReference type="Pfam" id="PF23343"/>
    </source>
</evidence>
<evidence type="ECO:0000313" key="2">
    <source>
        <dbReference type="EMBL" id="AVQ10185.1"/>
    </source>
</evidence>
<accession>A0A2R3UAA3</accession>